<feature type="coiled-coil region" evidence="1">
    <location>
        <begin position="338"/>
        <end position="372"/>
    </location>
</feature>
<feature type="compositionally biased region" description="Acidic residues" evidence="2">
    <location>
        <begin position="155"/>
        <end position="166"/>
    </location>
</feature>
<feature type="region of interest" description="Disordered" evidence="2">
    <location>
        <begin position="290"/>
        <end position="325"/>
    </location>
</feature>
<feature type="compositionally biased region" description="Low complexity" evidence="2">
    <location>
        <begin position="134"/>
        <end position="143"/>
    </location>
</feature>
<evidence type="ECO:0000313" key="4">
    <source>
        <dbReference type="Proteomes" id="UP001388673"/>
    </source>
</evidence>
<keyword evidence="1" id="KW-0175">Coiled coil</keyword>
<evidence type="ECO:0000256" key="2">
    <source>
        <dbReference type="SAM" id="MobiDB-lite"/>
    </source>
</evidence>
<dbReference type="RefSeq" id="XP_066799946.1">
    <property type="nucleotide sequence ID" value="XM_066949652.1"/>
</dbReference>
<evidence type="ECO:0000313" key="3">
    <source>
        <dbReference type="EMBL" id="KAK8844722.1"/>
    </source>
</evidence>
<proteinExistence type="predicted"/>
<comment type="caution">
    <text evidence="3">The sequence shown here is derived from an EMBL/GenBank/DDBJ whole genome shotgun (WGS) entry which is preliminary data.</text>
</comment>
<keyword evidence="4" id="KW-1185">Reference proteome</keyword>
<dbReference type="GeneID" id="92183830"/>
<gene>
    <name evidence="3" type="ORF">IAR55_006572</name>
</gene>
<feature type="region of interest" description="Disordered" evidence="2">
    <location>
        <begin position="1"/>
        <end position="240"/>
    </location>
</feature>
<dbReference type="KEGG" id="kne:92183830"/>
<dbReference type="PANTHER" id="PTHR13621">
    <property type="entry name" value="PROLINE-RICH PROTEIN PRCC"/>
    <property type="match status" value="1"/>
</dbReference>
<sequence length="387" mass="41452">MLLANYASDSGSESESEASTVFKAAPAPASLAKASGSSSATIAKGKKRGPIKITLDLPKTGNEDDDQEEEGGAKRSDEGDGDESRDAKRPKLPKGGKGSSLLLGMLPPPKRRLPTTGSTSKSSSLAVNKSMATSSSSSNSKSSRPVVAPFGETGVTDDDEDEDDEDGGKQRLLPPSLARSQAKKRQEEELDLFGLSTTAAAPTVPSIPSTSVKPPSISSAPLAPDYIPPPPSSTDPYPGYYQLPSGQWSAYDPDYYHSFFAKQRQDEEAMDDGRVGKHWDDFESGQFGGNVLDIDASKGLEEARREEERKSLTKKPTLPGDEFEYKPTGQVKGLAAQRHQLSSLLNTAYTQKEELEQRIAANKKSMRAAGQKYAIETLSRSDGLSML</sequence>
<feature type="compositionally biased region" description="Low complexity" evidence="2">
    <location>
        <begin position="7"/>
        <end position="40"/>
    </location>
</feature>
<evidence type="ECO:0008006" key="5">
    <source>
        <dbReference type="Google" id="ProtNLM"/>
    </source>
</evidence>
<dbReference type="InterPro" id="IPR018800">
    <property type="entry name" value="PRCC"/>
</dbReference>
<reference evidence="3 4" key="1">
    <citation type="journal article" date="2024" name="bioRxiv">
        <title>Comparative genomics of Cryptococcus and Kwoniella reveals pathogenesis evolution and contrasting karyotype dynamics via intercentromeric recombination or chromosome fusion.</title>
        <authorList>
            <person name="Coelho M.A."/>
            <person name="David-Palma M."/>
            <person name="Shea T."/>
            <person name="Bowers K."/>
            <person name="McGinley-Smith S."/>
            <person name="Mohammad A.W."/>
            <person name="Gnirke A."/>
            <person name="Yurkov A.M."/>
            <person name="Nowrousian M."/>
            <person name="Sun S."/>
            <person name="Cuomo C.A."/>
            <person name="Heitman J."/>
        </authorList>
    </citation>
    <scope>NUCLEOTIDE SEQUENCE [LARGE SCALE GENOMIC DNA]</scope>
    <source>
        <strain evidence="3 4">CBS 13917</strain>
    </source>
</reference>
<dbReference type="GO" id="GO:0005634">
    <property type="term" value="C:nucleus"/>
    <property type="evidence" value="ECO:0007669"/>
    <property type="project" value="TreeGrafter"/>
</dbReference>
<organism evidence="3 4">
    <name type="scientific">Kwoniella newhampshirensis</name>
    <dbReference type="NCBI Taxonomy" id="1651941"/>
    <lineage>
        <taxon>Eukaryota</taxon>
        <taxon>Fungi</taxon>
        <taxon>Dikarya</taxon>
        <taxon>Basidiomycota</taxon>
        <taxon>Agaricomycotina</taxon>
        <taxon>Tremellomycetes</taxon>
        <taxon>Tremellales</taxon>
        <taxon>Cryptococcaceae</taxon>
        <taxon>Kwoniella</taxon>
    </lineage>
</organism>
<name>A0AAW0YTF8_9TREE</name>
<dbReference type="EMBL" id="JBCAWK010000013">
    <property type="protein sequence ID" value="KAK8844722.1"/>
    <property type="molecule type" value="Genomic_DNA"/>
</dbReference>
<protein>
    <recommendedName>
        <fullName evidence="5">Mitotic checkpoint regulator, MAD2B-interacting-domain-containing protein</fullName>
    </recommendedName>
</protein>
<feature type="compositionally biased region" description="Polar residues" evidence="2">
    <location>
        <begin position="115"/>
        <end position="133"/>
    </location>
</feature>
<dbReference type="Proteomes" id="UP001388673">
    <property type="component" value="Unassembled WGS sequence"/>
</dbReference>
<dbReference type="AlphaFoldDB" id="A0AAW0YTF8"/>
<accession>A0AAW0YTF8</accession>
<feature type="compositionally biased region" description="Polar residues" evidence="2">
    <location>
        <begin position="195"/>
        <end position="219"/>
    </location>
</feature>
<evidence type="ECO:0000256" key="1">
    <source>
        <dbReference type="SAM" id="Coils"/>
    </source>
</evidence>
<dbReference type="Pfam" id="PF10253">
    <property type="entry name" value="PRCC"/>
    <property type="match status" value="1"/>
</dbReference>
<feature type="compositionally biased region" description="Basic and acidic residues" evidence="2">
    <location>
        <begin position="71"/>
        <end position="89"/>
    </location>
</feature>
<dbReference type="PANTHER" id="PTHR13621:SF2">
    <property type="entry name" value="PROLINE-RICH PROTEIN PRCC"/>
    <property type="match status" value="1"/>
</dbReference>
<feature type="compositionally biased region" description="Basic and acidic residues" evidence="2">
    <location>
        <begin position="295"/>
        <end position="311"/>
    </location>
</feature>